<keyword evidence="3" id="KW-1185">Reference proteome</keyword>
<evidence type="ECO:0000313" key="3">
    <source>
        <dbReference type="Proteomes" id="UP001148838"/>
    </source>
</evidence>
<reference evidence="2 3" key="1">
    <citation type="journal article" date="2022" name="Allergy">
        <title>Genome assembly and annotation of Periplaneta americana reveal a comprehensive cockroach allergen profile.</title>
        <authorList>
            <person name="Wang L."/>
            <person name="Xiong Q."/>
            <person name="Saelim N."/>
            <person name="Wang L."/>
            <person name="Nong W."/>
            <person name="Wan A.T."/>
            <person name="Shi M."/>
            <person name="Liu X."/>
            <person name="Cao Q."/>
            <person name="Hui J.H.L."/>
            <person name="Sookrung N."/>
            <person name="Leung T.F."/>
            <person name="Tungtrongchitr A."/>
            <person name="Tsui S.K.W."/>
        </authorList>
    </citation>
    <scope>NUCLEOTIDE SEQUENCE [LARGE SCALE GENOMIC DNA]</scope>
    <source>
        <strain evidence="2">PWHHKU_190912</strain>
    </source>
</reference>
<name>A0ABQ8RZ69_PERAM</name>
<protein>
    <submittedName>
        <fullName evidence="2">Uncharacterized protein</fullName>
    </submittedName>
</protein>
<feature type="region of interest" description="Disordered" evidence="1">
    <location>
        <begin position="1"/>
        <end position="20"/>
    </location>
</feature>
<proteinExistence type="predicted"/>
<dbReference type="Proteomes" id="UP001148838">
    <property type="component" value="Unassembled WGS sequence"/>
</dbReference>
<gene>
    <name evidence="2" type="ORF">ANN_26797</name>
</gene>
<accession>A0ABQ8RZ69</accession>
<evidence type="ECO:0000256" key="1">
    <source>
        <dbReference type="SAM" id="MobiDB-lite"/>
    </source>
</evidence>
<evidence type="ECO:0000313" key="2">
    <source>
        <dbReference type="EMBL" id="KAJ4426998.1"/>
    </source>
</evidence>
<dbReference type="EMBL" id="JAJSOF020000039">
    <property type="protein sequence ID" value="KAJ4426998.1"/>
    <property type="molecule type" value="Genomic_DNA"/>
</dbReference>
<organism evidence="2 3">
    <name type="scientific">Periplaneta americana</name>
    <name type="common">American cockroach</name>
    <name type="synonym">Blatta americana</name>
    <dbReference type="NCBI Taxonomy" id="6978"/>
    <lineage>
        <taxon>Eukaryota</taxon>
        <taxon>Metazoa</taxon>
        <taxon>Ecdysozoa</taxon>
        <taxon>Arthropoda</taxon>
        <taxon>Hexapoda</taxon>
        <taxon>Insecta</taxon>
        <taxon>Pterygota</taxon>
        <taxon>Neoptera</taxon>
        <taxon>Polyneoptera</taxon>
        <taxon>Dictyoptera</taxon>
        <taxon>Blattodea</taxon>
        <taxon>Blattoidea</taxon>
        <taxon>Blattidae</taxon>
        <taxon>Blattinae</taxon>
        <taxon>Periplaneta</taxon>
    </lineage>
</organism>
<comment type="caution">
    <text evidence="2">The sequence shown here is derived from an EMBL/GenBank/DDBJ whole genome shotgun (WGS) entry which is preliminary data.</text>
</comment>
<sequence length="96" mass="9815">MAGLCEGSNEPPGSLKASKGVGGKLITLPAASEAPDSLDRPPLNVVPRCWMASAMDLLGGGVSLRTDRGVFGVVAQARIAYGSVGCRDRSLRKSCG</sequence>